<dbReference type="Pfam" id="PF01022">
    <property type="entry name" value="HTH_5"/>
    <property type="match status" value="1"/>
</dbReference>
<dbReference type="InterPro" id="IPR036388">
    <property type="entry name" value="WH-like_DNA-bd_sf"/>
</dbReference>
<organism evidence="5 6">
    <name type="scientific">Lacticaseibacillus mingshuiensis</name>
    <dbReference type="NCBI Taxonomy" id="2799574"/>
    <lineage>
        <taxon>Bacteria</taxon>
        <taxon>Bacillati</taxon>
        <taxon>Bacillota</taxon>
        <taxon>Bacilli</taxon>
        <taxon>Lactobacillales</taxon>
        <taxon>Lactobacillaceae</taxon>
        <taxon>Lacticaseibacillus</taxon>
    </lineage>
</organism>
<dbReference type="InterPro" id="IPR011991">
    <property type="entry name" value="ArsR-like_HTH"/>
</dbReference>
<dbReference type="SMART" id="SM00418">
    <property type="entry name" value="HTH_ARSR"/>
    <property type="match status" value="1"/>
</dbReference>
<gene>
    <name evidence="5" type="ORF">ACFQ4P_08310</name>
</gene>
<sequence length="305" mass="34346">MELQLDENALVVLHALDSETRIEIMNQLAKQPMNVTRLASELHYSKAIVSKHLKALGEAGLIVQRADTQGDKRQKVFAVQAANINFSLPETVYPEFKRLDYELPLGNYFANEGIEPSCGLANKDEAIGDFDDPTVFLQPERLSASLLWFTKGRIEYMLPNEVKGNRRAEMIDISFEISSEFPGSNNNWPSDISFWLNDVKIGTITVPANYSDVRGKLTPRWWPSTHSQYGVLKHLHIQRDSTGLDGYEISKASLANLDLQDSSTLRFAIGIDPTSPHQGGMTLFGKDFGNYPQDIHVTYYFSKDE</sequence>
<dbReference type="PANTHER" id="PTHR33154:SF33">
    <property type="entry name" value="TRANSCRIPTIONAL REPRESSOR SDPR"/>
    <property type="match status" value="1"/>
</dbReference>
<dbReference type="InterPro" id="IPR036390">
    <property type="entry name" value="WH_DNA-bd_sf"/>
</dbReference>
<feature type="domain" description="HTH arsR-type" evidence="4">
    <location>
        <begin position="11"/>
        <end position="93"/>
    </location>
</feature>
<evidence type="ECO:0000313" key="5">
    <source>
        <dbReference type="EMBL" id="MFD1430247.1"/>
    </source>
</evidence>
<evidence type="ECO:0000259" key="4">
    <source>
        <dbReference type="SMART" id="SM00418"/>
    </source>
</evidence>
<dbReference type="SUPFAM" id="SSF46785">
    <property type="entry name" value="Winged helix' DNA-binding domain"/>
    <property type="match status" value="1"/>
</dbReference>
<name>A0ABW4CIS4_9LACO</name>
<keyword evidence="3" id="KW-0804">Transcription</keyword>
<protein>
    <submittedName>
        <fullName evidence="5">ArsR/SmtB family transcription factor</fullName>
    </submittedName>
</protein>
<dbReference type="RefSeq" id="WP_125697791.1">
    <property type="nucleotide sequence ID" value="NZ_BOLQ01000006.1"/>
</dbReference>
<dbReference type="PANTHER" id="PTHR33154">
    <property type="entry name" value="TRANSCRIPTIONAL REGULATOR, ARSR FAMILY"/>
    <property type="match status" value="1"/>
</dbReference>
<dbReference type="CDD" id="cd00090">
    <property type="entry name" value="HTH_ARSR"/>
    <property type="match status" value="1"/>
</dbReference>
<comment type="caution">
    <text evidence="5">The sequence shown here is derived from an EMBL/GenBank/DDBJ whole genome shotgun (WGS) entry which is preliminary data.</text>
</comment>
<accession>A0ABW4CIS4</accession>
<evidence type="ECO:0000313" key="6">
    <source>
        <dbReference type="Proteomes" id="UP001597196"/>
    </source>
</evidence>
<evidence type="ECO:0000256" key="3">
    <source>
        <dbReference type="ARBA" id="ARBA00023163"/>
    </source>
</evidence>
<keyword evidence="6" id="KW-1185">Reference proteome</keyword>
<evidence type="ECO:0000256" key="1">
    <source>
        <dbReference type="ARBA" id="ARBA00023015"/>
    </source>
</evidence>
<dbReference type="InterPro" id="IPR001845">
    <property type="entry name" value="HTH_ArsR_DNA-bd_dom"/>
</dbReference>
<evidence type="ECO:0000256" key="2">
    <source>
        <dbReference type="ARBA" id="ARBA00023125"/>
    </source>
</evidence>
<keyword evidence="2" id="KW-0238">DNA-binding</keyword>
<dbReference type="EMBL" id="JBHTOC010000011">
    <property type="protein sequence ID" value="MFD1430247.1"/>
    <property type="molecule type" value="Genomic_DNA"/>
</dbReference>
<proteinExistence type="predicted"/>
<reference evidence="6" key="1">
    <citation type="journal article" date="2019" name="Int. J. Syst. Evol. Microbiol.">
        <title>The Global Catalogue of Microorganisms (GCM) 10K type strain sequencing project: providing services to taxonomists for standard genome sequencing and annotation.</title>
        <authorList>
            <consortium name="The Broad Institute Genomics Platform"/>
            <consortium name="The Broad Institute Genome Sequencing Center for Infectious Disease"/>
            <person name="Wu L."/>
            <person name="Ma J."/>
        </authorList>
    </citation>
    <scope>NUCLEOTIDE SEQUENCE [LARGE SCALE GENOMIC DNA]</scope>
    <source>
        <strain evidence="6">CCM 8980</strain>
    </source>
</reference>
<keyword evidence="1" id="KW-0805">Transcription regulation</keyword>
<dbReference type="Proteomes" id="UP001597196">
    <property type="component" value="Unassembled WGS sequence"/>
</dbReference>
<dbReference type="InterPro" id="IPR051081">
    <property type="entry name" value="HTH_MetalResp_TranReg"/>
</dbReference>
<dbReference type="Gene3D" id="1.10.10.10">
    <property type="entry name" value="Winged helix-like DNA-binding domain superfamily/Winged helix DNA-binding domain"/>
    <property type="match status" value="1"/>
</dbReference>